<organism evidence="1 2">
    <name type="scientific">Araneus ventricosus</name>
    <name type="common">Orbweaver spider</name>
    <name type="synonym">Epeira ventricosa</name>
    <dbReference type="NCBI Taxonomy" id="182803"/>
    <lineage>
        <taxon>Eukaryota</taxon>
        <taxon>Metazoa</taxon>
        <taxon>Ecdysozoa</taxon>
        <taxon>Arthropoda</taxon>
        <taxon>Chelicerata</taxon>
        <taxon>Arachnida</taxon>
        <taxon>Araneae</taxon>
        <taxon>Araneomorphae</taxon>
        <taxon>Entelegynae</taxon>
        <taxon>Araneoidea</taxon>
        <taxon>Araneidae</taxon>
        <taxon>Araneus</taxon>
    </lineage>
</organism>
<dbReference type="Proteomes" id="UP000499080">
    <property type="component" value="Unassembled WGS sequence"/>
</dbReference>
<dbReference type="PANTHER" id="PTHR46601:SF1">
    <property type="entry name" value="ADF-H DOMAIN-CONTAINING PROTEIN"/>
    <property type="match status" value="1"/>
</dbReference>
<comment type="caution">
    <text evidence="1">The sequence shown here is derived from an EMBL/GenBank/DDBJ whole genome shotgun (WGS) entry which is preliminary data.</text>
</comment>
<sequence>MGNCVYCPGETEIRTILQDSFAETLTEQVQFHQWISVDHCNLEILETSSEEFIDLLCSKLSSLVRHDFIAKQQGAFFNYRKENLKESEFAATCDFYENYNIVLQDKAQSYLWTSQQVKIHPFII</sequence>
<keyword evidence="2" id="KW-1185">Reference proteome</keyword>
<dbReference type="PANTHER" id="PTHR46601">
    <property type="entry name" value="ULP_PROTEASE DOMAIN-CONTAINING PROTEIN"/>
    <property type="match status" value="1"/>
</dbReference>
<evidence type="ECO:0000313" key="2">
    <source>
        <dbReference type="Proteomes" id="UP000499080"/>
    </source>
</evidence>
<protein>
    <submittedName>
        <fullName evidence="1">Uncharacterized protein</fullName>
    </submittedName>
</protein>
<name>A0A4Y2VH82_ARAVE</name>
<gene>
    <name evidence="1" type="ORF">AVEN_152703_1</name>
</gene>
<dbReference type="OrthoDB" id="10062343at2759"/>
<accession>A0A4Y2VH82</accession>
<dbReference type="AlphaFoldDB" id="A0A4Y2VH82"/>
<reference evidence="1 2" key="1">
    <citation type="journal article" date="2019" name="Sci. Rep.">
        <title>Orb-weaving spider Araneus ventricosus genome elucidates the spidroin gene catalogue.</title>
        <authorList>
            <person name="Kono N."/>
            <person name="Nakamura H."/>
            <person name="Ohtoshi R."/>
            <person name="Moran D.A.P."/>
            <person name="Shinohara A."/>
            <person name="Yoshida Y."/>
            <person name="Fujiwara M."/>
            <person name="Mori M."/>
            <person name="Tomita M."/>
            <person name="Arakawa K."/>
        </authorList>
    </citation>
    <scope>NUCLEOTIDE SEQUENCE [LARGE SCALE GENOMIC DNA]</scope>
</reference>
<evidence type="ECO:0000313" key="1">
    <source>
        <dbReference type="EMBL" id="GBO24649.1"/>
    </source>
</evidence>
<dbReference type="EMBL" id="BGPR01047597">
    <property type="protein sequence ID" value="GBO24649.1"/>
    <property type="molecule type" value="Genomic_DNA"/>
</dbReference>
<proteinExistence type="predicted"/>